<keyword evidence="2" id="KW-1185">Reference proteome</keyword>
<evidence type="ECO:0000313" key="1">
    <source>
        <dbReference type="EMBL" id="MCV9928459.1"/>
    </source>
</evidence>
<reference evidence="1" key="1">
    <citation type="submission" date="2022-10" db="EMBL/GenBank/DDBJ databases">
        <title>Two novel species of Flavobacterium.</title>
        <authorList>
            <person name="Liu Q."/>
            <person name="Xin Y.-H."/>
        </authorList>
    </citation>
    <scope>NUCLEOTIDE SEQUENCE</scope>
    <source>
        <strain evidence="1">LS1R49</strain>
    </source>
</reference>
<evidence type="ECO:0000313" key="2">
    <source>
        <dbReference type="Proteomes" id="UP001151079"/>
    </source>
</evidence>
<accession>A0A9X2YVQ2</accession>
<gene>
    <name evidence="1" type="ORF">OIU83_12390</name>
</gene>
<protein>
    <submittedName>
        <fullName evidence="1">Uncharacterized protein</fullName>
    </submittedName>
</protein>
<dbReference type="Proteomes" id="UP001151079">
    <property type="component" value="Unassembled WGS sequence"/>
</dbReference>
<dbReference type="RefSeq" id="WP_264206570.1">
    <property type="nucleotide sequence ID" value="NZ_JAOZEW010000012.1"/>
</dbReference>
<name>A0A9X2YVQ2_9FLAO</name>
<dbReference type="EMBL" id="JAOZEW010000012">
    <property type="protein sequence ID" value="MCV9928459.1"/>
    <property type="molecule type" value="Genomic_DNA"/>
</dbReference>
<comment type="caution">
    <text evidence="1">The sequence shown here is derived from an EMBL/GenBank/DDBJ whole genome shotgun (WGS) entry which is preliminary data.</text>
</comment>
<dbReference type="AlphaFoldDB" id="A0A9X2YVQ2"/>
<organism evidence="1 2">
    <name type="scientific">Flavobacterium shii</name>
    <dbReference type="NCBI Taxonomy" id="2987687"/>
    <lineage>
        <taxon>Bacteria</taxon>
        <taxon>Pseudomonadati</taxon>
        <taxon>Bacteroidota</taxon>
        <taxon>Flavobacteriia</taxon>
        <taxon>Flavobacteriales</taxon>
        <taxon>Flavobacteriaceae</taxon>
        <taxon>Flavobacterium</taxon>
    </lineage>
</organism>
<proteinExistence type="predicted"/>
<sequence>MNAKKEKSKINKVEEPSVAYEVSPAKFKGIDRTTFDFDEEMKKGFTPEEFKAEMYKRIKAYPWEK</sequence>